<gene>
    <name evidence="1" type="ORF">PAPYR_4293</name>
</gene>
<organism evidence="1 2">
    <name type="scientific">Paratrimastix pyriformis</name>
    <dbReference type="NCBI Taxonomy" id="342808"/>
    <lineage>
        <taxon>Eukaryota</taxon>
        <taxon>Metamonada</taxon>
        <taxon>Preaxostyla</taxon>
        <taxon>Paratrimastigidae</taxon>
        <taxon>Paratrimastix</taxon>
    </lineage>
</organism>
<dbReference type="EMBL" id="JAPMOS010000018">
    <property type="protein sequence ID" value="KAJ4459572.1"/>
    <property type="molecule type" value="Genomic_DNA"/>
</dbReference>
<dbReference type="Proteomes" id="UP001141327">
    <property type="component" value="Unassembled WGS sequence"/>
</dbReference>
<evidence type="ECO:0000313" key="2">
    <source>
        <dbReference type="Proteomes" id="UP001141327"/>
    </source>
</evidence>
<accession>A0ABQ8UPD1</accession>
<protein>
    <submittedName>
        <fullName evidence="1">Uncharacterized protein</fullName>
    </submittedName>
</protein>
<evidence type="ECO:0000313" key="1">
    <source>
        <dbReference type="EMBL" id="KAJ4459572.1"/>
    </source>
</evidence>
<keyword evidence="2" id="KW-1185">Reference proteome</keyword>
<name>A0ABQ8UPD1_9EUKA</name>
<reference evidence="1" key="1">
    <citation type="journal article" date="2022" name="bioRxiv">
        <title>Genomics of Preaxostyla Flagellates Illuminates Evolutionary Transitions and the Path Towards Mitochondrial Loss.</title>
        <authorList>
            <person name="Novak L.V.F."/>
            <person name="Treitli S.C."/>
            <person name="Pyrih J."/>
            <person name="Halakuc P."/>
            <person name="Pipaliya S.V."/>
            <person name="Vacek V."/>
            <person name="Brzon O."/>
            <person name="Soukal P."/>
            <person name="Eme L."/>
            <person name="Dacks J.B."/>
            <person name="Karnkowska A."/>
            <person name="Elias M."/>
            <person name="Hampl V."/>
        </authorList>
    </citation>
    <scope>NUCLEOTIDE SEQUENCE</scope>
    <source>
        <strain evidence="1">RCP-MX</strain>
    </source>
</reference>
<proteinExistence type="predicted"/>
<comment type="caution">
    <text evidence="1">The sequence shown here is derived from an EMBL/GenBank/DDBJ whole genome shotgun (WGS) entry which is preliminary data.</text>
</comment>
<sequence>MHFCQFTMKDLKNLLSSFYPKQDKLEIQQEHFYQISELIMRRCCFLQSLQWDFLSFAENGLVSPPDRIHVLFRGIRGTLFDPREVDQFLAARDKPFTGVSLEEFADYICSRLPPTLSSQNPNAPGRPVR</sequence>